<reference evidence="2 3" key="1">
    <citation type="submission" date="2020-02" db="EMBL/GenBank/DDBJ databases">
        <authorList>
            <person name="Kim M.K."/>
        </authorList>
    </citation>
    <scope>NUCLEOTIDE SEQUENCE [LARGE SCALE GENOMIC DNA]</scope>
    <source>
        <strain evidence="2 3">BT327</strain>
    </source>
</reference>
<proteinExistence type="predicted"/>
<dbReference type="Proteomes" id="UP000474777">
    <property type="component" value="Unassembled WGS sequence"/>
</dbReference>
<name>A0A6B3M1I5_9BACT</name>
<evidence type="ECO:0000313" key="3">
    <source>
        <dbReference type="Proteomes" id="UP000474777"/>
    </source>
</evidence>
<dbReference type="InterPro" id="IPR007842">
    <property type="entry name" value="HEPN_dom"/>
</dbReference>
<gene>
    <name evidence="2" type="ORF">GXP69_17275</name>
</gene>
<evidence type="ECO:0000259" key="1">
    <source>
        <dbReference type="Pfam" id="PF05168"/>
    </source>
</evidence>
<protein>
    <submittedName>
        <fullName evidence="2">HEPN domain-containing protein</fullName>
    </submittedName>
</protein>
<evidence type="ECO:0000313" key="2">
    <source>
        <dbReference type="EMBL" id="NEM99451.1"/>
    </source>
</evidence>
<keyword evidence="3" id="KW-1185">Reference proteome</keyword>
<feature type="domain" description="HEPN" evidence="1">
    <location>
        <begin position="1"/>
        <end position="33"/>
    </location>
</feature>
<comment type="caution">
    <text evidence="2">The sequence shown here is derived from an EMBL/GenBank/DDBJ whole genome shotgun (WGS) entry which is preliminary data.</text>
</comment>
<dbReference type="Pfam" id="PF05168">
    <property type="entry name" value="HEPN"/>
    <property type="match status" value="1"/>
</dbReference>
<dbReference type="AlphaFoldDB" id="A0A6B3M1I5"/>
<dbReference type="Gene3D" id="1.20.120.330">
    <property type="entry name" value="Nucleotidyltransferases domain 2"/>
    <property type="match status" value="1"/>
</dbReference>
<dbReference type="EMBL" id="JAAGWD010000009">
    <property type="protein sequence ID" value="NEM99451.1"/>
    <property type="molecule type" value="Genomic_DNA"/>
</dbReference>
<accession>A0A6B3M1I5</accession>
<organism evidence="2 3">
    <name type="scientific">Pontibacter burrus</name>
    <dbReference type="NCBI Taxonomy" id="2704466"/>
    <lineage>
        <taxon>Bacteria</taxon>
        <taxon>Pseudomonadati</taxon>
        <taxon>Bacteroidota</taxon>
        <taxon>Cytophagia</taxon>
        <taxon>Cytophagales</taxon>
        <taxon>Hymenobacteraceae</taxon>
        <taxon>Pontibacter</taxon>
    </lineage>
</organism>
<sequence>MLHQAAEFAYRAILLSLTRKEVRTHSIKALIRHSRRYATGHCFSAQHA</sequence>